<dbReference type="Proteomes" id="UP000256727">
    <property type="component" value="Unassembled WGS sequence"/>
</dbReference>
<dbReference type="InterPro" id="IPR006016">
    <property type="entry name" value="UspA"/>
</dbReference>
<dbReference type="AlphaFoldDB" id="A0A3D9L998"/>
<proteinExistence type="predicted"/>
<name>A0A3D9L998_9MICC</name>
<evidence type="ECO:0000313" key="2">
    <source>
        <dbReference type="EMBL" id="REE02941.1"/>
    </source>
</evidence>
<keyword evidence="3" id="KW-1185">Reference proteome</keyword>
<dbReference type="OrthoDB" id="5419113at2"/>
<organism evidence="2 3">
    <name type="scientific">Citricoccus muralis</name>
    <dbReference type="NCBI Taxonomy" id="169134"/>
    <lineage>
        <taxon>Bacteria</taxon>
        <taxon>Bacillati</taxon>
        <taxon>Actinomycetota</taxon>
        <taxon>Actinomycetes</taxon>
        <taxon>Micrococcales</taxon>
        <taxon>Micrococcaceae</taxon>
        <taxon>Citricoccus</taxon>
    </lineage>
</organism>
<gene>
    <name evidence="2" type="ORF">C8E99_0731</name>
</gene>
<dbReference type="EMBL" id="QREH01000001">
    <property type="protein sequence ID" value="REE02941.1"/>
    <property type="molecule type" value="Genomic_DNA"/>
</dbReference>
<evidence type="ECO:0000313" key="3">
    <source>
        <dbReference type="Proteomes" id="UP000256727"/>
    </source>
</evidence>
<feature type="domain" description="UspA" evidence="1">
    <location>
        <begin position="2"/>
        <end position="125"/>
    </location>
</feature>
<dbReference type="CDD" id="cd00293">
    <property type="entry name" value="USP-like"/>
    <property type="match status" value="1"/>
</dbReference>
<dbReference type="SUPFAM" id="SSF52402">
    <property type="entry name" value="Adenine nucleotide alpha hydrolases-like"/>
    <property type="match status" value="1"/>
</dbReference>
<sequence length="130" mass="13123">MSVLVGRTGSPEGRAAVDFAVAEATRRGEDLIIFDLDGGEGGSGASDSVAGLADHPALAGLAITHRQPDARGRDAAGDLLDVAEELNASVIVVGIKHRSPVGKLLLGSNAQEILLGASVPVIAVKVPRSP</sequence>
<protein>
    <submittedName>
        <fullName evidence="2">Nucleotide-binding universal stress UspA family protein</fullName>
    </submittedName>
</protein>
<dbReference type="RefSeq" id="WP_115931149.1">
    <property type="nucleotide sequence ID" value="NZ_QREH01000001.1"/>
</dbReference>
<evidence type="ECO:0000259" key="1">
    <source>
        <dbReference type="Pfam" id="PF00582"/>
    </source>
</evidence>
<comment type="caution">
    <text evidence="2">The sequence shown here is derived from an EMBL/GenBank/DDBJ whole genome shotgun (WGS) entry which is preliminary data.</text>
</comment>
<dbReference type="Gene3D" id="3.40.50.620">
    <property type="entry name" value="HUPs"/>
    <property type="match status" value="1"/>
</dbReference>
<dbReference type="InterPro" id="IPR014729">
    <property type="entry name" value="Rossmann-like_a/b/a_fold"/>
</dbReference>
<accession>A0A3D9L998</accession>
<dbReference type="Pfam" id="PF00582">
    <property type="entry name" value="Usp"/>
    <property type="match status" value="1"/>
</dbReference>
<reference evidence="2 3" key="1">
    <citation type="submission" date="2018-07" db="EMBL/GenBank/DDBJ databases">
        <title>Sequencing the genomes of 1000 actinobacteria strains.</title>
        <authorList>
            <person name="Klenk H.-P."/>
        </authorList>
    </citation>
    <scope>NUCLEOTIDE SEQUENCE [LARGE SCALE GENOMIC DNA]</scope>
    <source>
        <strain evidence="2 3">DSM 14442</strain>
    </source>
</reference>